<name>A0ABY6UXY6_BIOOC</name>
<dbReference type="Proteomes" id="UP000766486">
    <property type="component" value="Unassembled WGS sequence"/>
</dbReference>
<proteinExistence type="predicted"/>
<keyword evidence="3" id="KW-1185">Reference proteome</keyword>
<gene>
    <name evidence="2" type="ORF">CLO192961_LOCUS441199</name>
</gene>
<accession>A0ABY6UXY6</accession>
<feature type="region of interest" description="Disordered" evidence="1">
    <location>
        <begin position="410"/>
        <end position="450"/>
    </location>
</feature>
<evidence type="ECO:0008006" key="4">
    <source>
        <dbReference type="Google" id="ProtNLM"/>
    </source>
</evidence>
<organism evidence="2 3">
    <name type="scientific">Bionectria ochroleuca</name>
    <name type="common">Gliocladium roseum</name>
    <dbReference type="NCBI Taxonomy" id="29856"/>
    <lineage>
        <taxon>Eukaryota</taxon>
        <taxon>Fungi</taxon>
        <taxon>Dikarya</taxon>
        <taxon>Ascomycota</taxon>
        <taxon>Pezizomycotina</taxon>
        <taxon>Sordariomycetes</taxon>
        <taxon>Hypocreomycetidae</taxon>
        <taxon>Hypocreales</taxon>
        <taxon>Bionectriaceae</taxon>
        <taxon>Clonostachys</taxon>
    </lineage>
</organism>
<feature type="compositionally biased region" description="Polar residues" evidence="1">
    <location>
        <begin position="410"/>
        <end position="421"/>
    </location>
</feature>
<reference evidence="2 3" key="1">
    <citation type="submission" date="2019-06" db="EMBL/GenBank/DDBJ databases">
        <authorList>
            <person name="Broberg M."/>
        </authorList>
    </citation>
    <scope>NUCLEOTIDE SEQUENCE [LARGE SCALE GENOMIC DNA]</scope>
</reference>
<protein>
    <recommendedName>
        <fullName evidence="4">Transcription factor domain-containing protein</fullName>
    </recommendedName>
</protein>
<evidence type="ECO:0000313" key="2">
    <source>
        <dbReference type="EMBL" id="VUC36288.1"/>
    </source>
</evidence>
<evidence type="ECO:0000313" key="3">
    <source>
        <dbReference type="Proteomes" id="UP000766486"/>
    </source>
</evidence>
<evidence type="ECO:0000256" key="1">
    <source>
        <dbReference type="SAM" id="MobiDB-lite"/>
    </source>
</evidence>
<dbReference type="EMBL" id="CABFNS010000928">
    <property type="protein sequence ID" value="VUC36288.1"/>
    <property type="molecule type" value="Genomic_DNA"/>
</dbReference>
<comment type="caution">
    <text evidence="2">The sequence shown here is derived from an EMBL/GenBank/DDBJ whole genome shotgun (WGS) entry which is preliminary data.</text>
</comment>
<sequence>MLANLDLKRYFRVDRQQNNGIDRERQTVMESAIRLAKSVAMADTPLKLNREQRTNFYDSSMYPSAEFLSLMVHVYAFLIAHSPDVSSNMLRELQKSKQKYLDNMMTAMAHLDTSIRPERMLMYALQSAAMVMQETGRMRQCWRLNSLSCKVSAAISQDLSDSGETLSQDDIRLMRVTHIRSFAFNSALSANMYQPACSARVHLDRSVLDTSKPEYAMLDILLAFAEIQEVIIQETKNCLNSQSYQIDVKRVSTLKMQMRNIRIKIENYRTDAQSATNEFLRFEWLTVNFVFYSMMTSITRLGATPNDYNAQFSGLENARQCLLVLKTLLDVWDQSKNPDLYACSLSCNIVATSDALDFRILEEIADGLSTKIDTSPAIFEIHRLCASLVDLYTSYVDRVSLSASTNRIQVPSGYRKQQQNPRDSRHMPSPMLSDPQLDQDPFGHSIQSGEDPFQELAPWDPLWLDQQLDWSPLCLENIPDLFD</sequence>